<dbReference type="Proteomes" id="UP001243375">
    <property type="component" value="Unassembled WGS sequence"/>
</dbReference>
<gene>
    <name evidence="1" type="ORF">QFC22_002723</name>
</gene>
<sequence length="434" mass="47702">MQTDDASNLFQTDAALEKSDARRLKAQRVGKVGNPIQLPSKVLALEVRNQDAWVAESGWVARQVDLTTGKARRVYRGHQGPCTSLAFYDTSPTASDSKDTLLLTGSWDKTIKVWNTQTAECLSTTTAHADFVKCLLVIPWLSLLVSGGSDRQINIWDLTALHADPATPSKSDFRLRKLKTLKEHTRPVECFTLAKSTSSTEVTFYSADSMGVIRSWHIKREKRNLMEGETGGFADEVIVGEKGTLEGHHTSVAEMTIGEGGLWSASVDNHVLFHPLGHTSSPRAPIPIPHPDYVKCVLLLPTSFHPTAPLLLTGSVDEDIRVYDVTEILEQSGNTHLAAEGAVGAREIANVKGHFGEVSALKCWIKDGEKGKEPWVVSASLDATLRRWSMKGKCYILNPPPIPVEEKKEEKPSDMTADEERELAELLGSDDEDL</sequence>
<proteinExistence type="predicted"/>
<comment type="caution">
    <text evidence="1">The sequence shown here is derived from an EMBL/GenBank/DDBJ whole genome shotgun (WGS) entry which is preliminary data.</text>
</comment>
<evidence type="ECO:0000313" key="2">
    <source>
        <dbReference type="Proteomes" id="UP001243375"/>
    </source>
</evidence>
<name>A0ACC2X9T7_9TREE</name>
<evidence type="ECO:0000313" key="1">
    <source>
        <dbReference type="EMBL" id="KAJ9120789.1"/>
    </source>
</evidence>
<protein>
    <submittedName>
        <fullName evidence="1">Uncharacterized protein</fullName>
    </submittedName>
</protein>
<reference evidence="1" key="1">
    <citation type="submission" date="2023-04" db="EMBL/GenBank/DDBJ databases">
        <title>Draft Genome sequencing of Naganishia species isolated from polar environments using Oxford Nanopore Technology.</title>
        <authorList>
            <person name="Leo P."/>
            <person name="Venkateswaran K."/>
        </authorList>
    </citation>
    <scope>NUCLEOTIDE SEQUENCE</scope>
    <source>
        <strain evidence="1">MNA-CCFEE 5425</strain>
    </source>
</reference>
<organism evidence="1 2">
    <name type="scientific">Naganishia vaughanmartiniae</name>
    <dbReference type="NCBI Taxonomy" id="1424756"/>
    <lineage>
        <taxon>Eukaryota</taxon>
        <taxon>Fungi</taxon>
        <taxon>Dikarya</taxon>
        <taxon>Basidiomycota</taxon>
        <taxon>Agaricomycotina</taxon>
        <taxon>Tremellomycetes</taxon>
        <taxon>Filobasidiales</taxon>
        <taxon>Filobasidiaceae</taxon>
        <taxon>Naganishia</taxon>
    </lineage>
</organism>
<accession>A0ACC2X9T7</accession>
<keyword evidence="2" id="KW-1185">Reference proteome</keyword>
<dbReference type="EMBL" id="JASBWU010000006">
    <property type="protein sequence ID" value="KAJ9120789.1"/>
    <property type="molecule type" value="Genomic_DNA"/>
</dbReference>